<dbReference type="InterPro" id="IPR036866">
    <property type="entry name" value="RibonucZ/Hydroxyglut_hydro"/>
</dbReference>
<evidence type="ECO:0000313" key="6">
    <source>
        <dbReference type="Proteomes" id="UP000005850"/>
    </source>
</evidence>
<comment type="function">
    <text evidence="2">Counteracts the endogenous Pycsar antiviral defense system. Phosphodiesterase that enables metal-dependent hydrolysis of host cyclic nucleotide Pycsar defense signals such as cCMP and cUMP.</text>
</comment>
<comment type="catalytic activity">
    <reaction evidence="3">
        <text>3',5'-cyclic UMP + H2O = UMP + H(+)</text>
        <dbReference type="Rhea" id="RHEA:70575"/>
        <dbReference type="ChEBI" id="CHEBI:15377"/>
        <dbReference type="ChEBI" id="CHEBI:15378"/>
        <dbReference type="ChEBI" id="CHEBI:57865"/>
        <dbReference type="ChEBI" id="CHEBI:184387"/>
    </reaction>
    <physiologicalReaction direction="left-to-right" evidence="3">
        <dbReference type="Rhea" id="RHEA:70576"/>
    </physiologicalReaction>
</comment>
<dbReference type="eggNOG" id="COG0491">
    <property type="taxonomic scope" value="Bacteria"/>
</dbReference>
<reference evidence="5 6" key="1">
    <citation type="journal article" date="2011" name="J. Bacteriol.">
        <title>Genome sequence of Brevibacillus laterosporus LMG 15441, a pathogen of invertebrates.</title>
        <authorList>
            <person name="Djukic M."/>
            <person name="Poehlein A."/>
            <person name="Thurmer A."/>
            <person name="Daniel R."/>
        </authorList>
    </citation>
    <scope>NUCLEOTIDE SEQUENCE [LARGE SCALE GENOMIC DNA]</scope>
    <source>
        <strain evidence="5 6">LMG 15441</strain>
    </source>
</reference>
<comment type="catalytic activity">
    <reaction evidence="1">
        <text>3',5'-cyclic CMP + H2O = CMP + H(+)</text>
        <dbReference type="Rhea" id="RHEA:72675"/>
        <dbReference type="ChEBI" id="CHEBI:15377"/>
        <dbReference type="ChEBI" id="CHEBI:15378"/>
        <dbReference type="ChEBI" id="CHEBI:58003"/>
        <dbReference type="ChEBI" id="CHEBI:60377"/>
    </reaction>
    <physiologicalReaction direction="left-to-right" evidence="1">
        <dbReference type="Rhea" id="RHEA:72676"/>
    </physiologicalReaction>
</comment>
<dbReference type="HOGENOM" id="CLU_1202949_0_0_9"/>
<dbReference type="SUPFAM" id="SSF56281">
    <property type="entry name" value="Metallo-hydrolase/oxidoreductase"/>
    <property type="match status" value="1"/>
</dbReference>
<dbReference type="KEGG" id="blr:BRLA_c014850"/>
<dbReference type="EMBL" id="CP007806">
    <property type="protein sequence ID" value="AIG25813.1"/>
    <property type="molecule type" value="Genomic_DNA"/>
</dbReference>
<evidence type="ECO:0000256" key="3">
    <source>
        <dbReference type="ARBA" id="ARBA00048505"/>
    </source>
</evidence>
<keyword evidence="6" id="KW-1185">Reference proteome</keyword>
<protein>
    <recommendedName>
        <fullName evidence="4">Metallo-beta-lactamase domain-containing protein</fullName>
    </recommendedName>
</protein>
<dbReference type="InterPro" id="IPR001279">
    <property type="entry name" value="Metallo-B-lactamas"/>
</dbReference>
<accession>A0A075R3T0</accession>
<gene>
    <name evidence="5" type="ORF">BRLA_c014850</name>
</gene>
<organism evidence="5 6">
    <name type="scientific">Brevibacillus laterosporus LMG 15441</name>
    <dbReference type="NCBI Taxonomy" id="1042163"/>
    <lineage>
        <taxon>Bacteria</taxon>
        <taxon>Bacillati</taxon>
        <taxon>Bacillota</taxon>
        <taxon>Bacilli</taxon>
        <taxon>Bacillales</taxon>
        <taxon>Paenibacillaceae</taxon>
        <taxon>Brevibacillus</taxon>
    </lineage>
</organism>
<evidence type="ECO:0000259" key="4">
    <source>
        <dbReference type="Pfam" id="PF00753"/>
    </source>
</evidence>
<proteinExistence type="predicted"/>
<dbReference type="Proteomes" id="UP000005850">
    <property type="component" value="Chromosome"/>
</dbReference>
<dbReference type="STRING" id="1042163.BRLA_c014850"/>
<evidence type="ECO:0000256" key="2">
    <source>
        <dbReference type="ARBA" id="ARBA00034301"/>
    </source>
</evidence>
<sequence>MTNVTCQIAPGVWTIITYEDSWKSYINNYVVERNGRFYLIDTNLKKHRSYFQQALEDIGATSDKVEDVLCTHRLPDHIGNVELFATSQNWIHLHDFFELDDFSQTLFGHSFTGEKGQIGLFSFVNLPTYTEGSVAFFDSETNICFIGDHLHFFGMDIEQVIGYQEKCRKELIFYFVAWLQRCPDIDQVMGFLEATKSLLQWPIEILATGHGPILQGNIPQFLQEIVEILSQYTEQRLA</sequence>
<feature type="domain" description="Metallo-beta-lactamase" evidence="4">
    <location>
        <begin position="25"/>
        <end position="149"/>
    </location>
</feature>
<evidence type="ECO:0000313" key="5">
    <source>
        <dbReference type="EMBL" id="AIG25813.1"/>
    </source>
</evidence>
<dbReference type="Gene3D" id="3.60.15.10">
    <property type="entry name" value="Ribonuclease Z/Hydroxyacylglutathione hydrolase-like"/>
    <property type="match status" value="1"/>
</dbReference>
<dbReference type="RefSeq" id="WP_003338124.1">
    <property type="nucleotide sequence ID" value="NZ_CP007806.1"/>
</dbReference>
<dbReference type="Pfam" id="PF00753">
    <property type="entry name" value="Lactamase_B"/>
    <property type="match status" value="1"/>
</dbReference>
<evidence type="ECO:0000256" key="1">
    <source>
        <dbReference type="ARBA" id="ARBA00034221"/>
    </source>
</evidence>
<dbReference type="AlphaFoldDB" id="A0A075R3T0"/>
<name>A0A075R3T0_BRELA</name>